<dbReference type="Proteomes" id="UP000717585">
    <property type="component" value="Unassembled WGS sequence"/>
</dbReference>
<keyword evidence="5" id="KW-1185">Reference proteome</keyword>
<feature type="domain" description="NIF system FeS cluster assembly NifU C-terminal" evidence="2">
    <location>
        <begin position="149"/>
        <end position="228"/>
    </location>
</feature>
<dbReference type="InterPro" id="IPR001075">
    <property type="entry name" value="NIF_FeS_clus_asmbl_NifU_C"/>
</dbReference>
<proteinExistence type="inferred from homology"/>
<dbReference type="Gene3D" id="3.30.1370.70">
    <property type="entry name" value="Scaffold protein Nfu/NifU, N-terminal domain"/>
    <property type="match status" value="1"/>
</dbReference>
<dbReference type="AlphaFoldDB" id="A0A8J6BCL3"/>
<dbReference type="InterPro" id="IPR034904">
    <property type="entry name" value="FSCA_dom_sf"/>
</dbReference>
<comment type="similarity">
    <text evidence="1">Belongs to the NifU family.</text>
</comment>
<dbReference type="InterPro" id="IPR036498">
    <property type="entry name" value="Nfu/NifU_N_sf"/>
</dbReference>
<dbReference type="Pfam" id="PF08712">
    <property type="entry name" value="Nfu_N"/>
    <property type="match status" value="1"/>
</dbReference>
<name>A0A8J6BCL3_9EUKA</name>
<dbReference type="SUPFAM" id="SSF110836">
    <property type="entry name" value="Hypothetical protein SAV1430"/>
    <property type="match status" value="1"/>
</dbReference>
<accession>A0A8J6BCL3</accession>
<dbReference type="InterPro" id="IPR014824">
    <property type="entry name" value="Nfu/NifU_N"/>
</dbReference>
<evidence type="ECO:0000313" key="5">
    <source>
        <dbReference type="Proteomes" id="UP000717585"/>
    </source>
</evidence>
<organism evidence="4 5">
    <name type="scientific">Carpediemonas membranifera</name>
    <dbReference type="NCBI Taxonomy" id="201153"/>
    <lineage>
        <taxon>Eukaryota</taxon>
        <taxon>Metamonada</taxon>
        <taxon>Carpediemonas-like organisms</taxon>
        <taxon>Carpediemonas</taxon>
    </lineage>
</organism>
<sequence>MLSLFQCLSGRNICANVGLRSLTITANKTSLPNYFRFQTDVPIDAQLDNKRLLEFSRHTSSGSQLATKLFDHDSVRMVLLGRDMVVLRLAQREDFDTLANPIKSDITSFLESGASAIEHPKQPDDGLKDLTIPVPDPIEGVPLHMVHLQKVLDVAIRPTLRADRGDLDIVDFTPLEDDSVDEVTGYPRGVLYVRLQGACAGCPHSKQTMRGFVANVVGRYLPNVVDVIDVDA</sequence>
<gene>
    <name evidence="4" type="ORF">J8273_3886</name>
</gene>
<dbReference type="GO" id="GO:0005506">
    <property type="term" value="F:iron ion binding"/>
    <property type="evidence" value="ECO:0007669"/>
    <property type="project" value="InterPro"/>
</dbReference>
<evidence type="ECO:0000259" key="2">
    <source>
        <dbReference type="Pfam" id="PF01106"/>
    </source>
</evidence>
<dbReference type="SUPFAM" id="SSF117916">
    <property type="entry name" value="Fe-S cluster assembly (FSCA) domain-like"/>
    <property type="match status" value="1"/>
</dbReference>
<comment type="caution">
    <text evidence="4">The sequence shown here is derived from an EMBL/GenBank/DDBJ whole genome shotgun (WGS) entry which is preliminary data.</text>
</comment>
<reference evidence="4" key="1">
    <citation type="submission" date="2021-05" db="EMBL/GenBank/DDBJ databases">
        <title>A free-living protist that lacks canonical eukaryotic 1 DNA replication and segregation systems.</title>
        <authorList>
            <person name="Salas-Leiva D.E."/>
            <person name="Tromer E.C."/>
            <person name="Curtis B.A."/>
            <person name="Jerlstrom-Hultqvist J."/>
            <person name="Kolisko M."/>
            <person name="Yi Z."/>
            <person name="Salas-Leiva J.S."/>
            <person name="Gallot-Lavallee L."/>
            <person name="Kops G.J.P.L."/>
            <person name="Archibald J.M."/>
            <person name="Simpson A.G.B."/>
            <person name="Roger A.J."/>
        </authorList>
    </citation>
    <scope>NUCLEOTIDE SEQUENCE</scope>
    <source>
        <strain evidence="4">BICM</strain>
    </source>
</reference>
<dbReference type="EMBL" id="JAHDYR010000014">
    <property type="protein sequence ID" value="KAG9394632.1"/>
    <property type="molecule type" value="Genomic_DNA"/>
</dbReference>
<dbReference type="Pfam" id="PF01106">
    <property type="entry name" value="NifU"/>
    <property type="match status" value="1"/>
</dbReference>
<dbReference type="OrthoDB" id="565552at2759"/>
<protein>
    <submittedName>
        <fullName evidence="4">Nfu1</fullName>
    </submittedName>
</protein>
<evidence type="ECO:0000313" key="4">
    <source>
        <dbReference type="EMBL" id="KAG9394632.1"/>
    </source>
</evidence>
<evidence type="ECO:0000259" key="3">
    <source>
        <dbReference type="Pfam" id="PF08712"/>
    </source>
</evidence>
<dbReference type="GO" id="GO:0016226">
    <property type="term" value="P:iron-sulfur cluster assembly"/>
    <property type="evidence" value="ECO:0007669"/>
    <property type="project" value="InterPro"/>
</dbReference>
<feature type="domain" description="Scaffold protein Nfu/NifU N-terminal" evidence="3">
    <location>
        <begin position="24"/>
        <end position="113"/>
    </location>
</feature>
<dbReference type="Gene3D" id="3.30.300.130">
    <property type="entry name" value="Fe-S cluster assembly (FSCA)"/>
    <property type="match status" value="1"/>
</dbReference>
<dbReference type="GO" id="GO:0051536">
    <property type="term" value="F:iron-sulfur cluster binding"/>
    <property type="evidence" value="ECO:0007669"/>
    <property type="project" value="InterPro"/>
</dbReference>
<evidence type="ECO:0000256" key="1">
    <source>
        <dbReference type="ARBA" id="ARBA00006420"/>
    </source>
</evidence>
<dbReference type="PANTHER" id="PTHR11178">
    <property type="entry name" value="IRON-SULFUR CLUSTER SCAFFOLD PROTEIN NFU-RELATED"/>
    <property type="match status" value="1"/>
</dbReference>
<dbReference type="PANTHER" id="PTHR11178:SF1">
    <property type="entry name" value="NFU1 IRON-SULFUR CLUSTER SCAFFOLD HOMOLOG, MITOCHONDRIAL"/>
    <property type="match status" value="1"/>
</dbReference>